<dbReference type="NCBIfam" id="NF009114">
    <property type="entry name" value="PRK12464.1"/>
    <property type="match status" value="1"/>
</dbReference>
<comment type="pathway">
    <text evidence="1 9">Isoprenoid biosynthesis; isopentenyl diphosphate biosynthesis via DXP pathway; isopentenyl diphosphate from 1-deoxy-D-xylulose 5-phosphate: step 1/6.</text>
</comment>
<feature type="binding site" evidence="9">
    <location>
        <position position="205"/>
    </location>
    <ligand>
        <name>NADPH</name>
        <dbReference type="ChEBI" id="CHEBI:57783"/>
    </ligand>
</feature>
<feature type="binding site" evidence="9">
    <location>
        <position position="199"/>
    </location>
    <ligand>
        <name>1-deoxy-D-xylulose 5-phosphate</name>
        <dbReference type="ChEBI" id="CHEBI:57792"/>
    </ligand>
</feature>
<feature type="binding site" evidence="9">
    <location>
        <position position="125"/>
    </location>
    <ligand>
        <name>1-deoxy-D-xylulose 5-phosphate</name>
        <dbReference type="ChEBI" id="CHEBI:57792"/>
    </ligand>
</feature>
<dbReference type="AlphaFoldDB" id="L1QFQ9"/>
<feature type="binding site" evidence="9">
    <location>
        <position position="217"/>
    </location>
    <ligand>
        <name>1-deoxy-D-xylulose 5-phosphate</name>
        <dbReference type="ChEBI" id="CHEBI:57792"/>
    </ligand>
</feature>
<evidence type="ECO:0000256" key="8">
    <source>
        <dbReference type="ARBA" id="ARBA00048543"/>
    </source>
</evidence>
<keyword evidence="7 9" id="KW-0414">Isoprene biosynthesis</keyword>
<keyword evidence="5 9" id="KW-0560">Oxidoreductase</keyword>
<feature type="binding site" evidence="9">
    <location>
        <position position="152"/>
    </location>
    <ligand>
        <name>Mn(2+)</name>
        <dbReference type="ChEBI" id="CHEBI:29035"/>
    </ligand>
</feature>
<feature type="domain" description="1-deoxy-D-xylulose 5-phosphate reductoisomerase N-terminal" evidence="10">
    <location>
        <begin position="4"/>
        <end position="132"/>
    </location>
</feature>
<dbReference type="UniPathway" id="UPA00056">
    <property type="reaction ID" value="UER00092"/>
</dbReference>
<dbReference type="GO" id="GO:0030145">
    <property type="term" value="F:manganese ion binding"/>
    <property type="evidence" value="ECO:0007669"/>
    <property type="project" value="TreeGrafter"/>
</dbReference>
<dbReference type="EMBL" id="AMEZ01000053">
    <property type="protein sequence ID" value="EKY26530.1"/>
    <property type="molecule type" value="Genomic_DNA"/>
</dbReference>
<name>L1QFQ9_9CLOT</name>
<dbReference type="GO" id="GO:0070402">
    <property type="term" value="F:NADPH binding"/>
    <property type="evidence" value="ECO:0007669"/>
    <property type="project" value="InterPro"/>
</dbReference>
<feature type="binding site" evidence="9">
    <location>
        <position position="13"/>
    </location>
    <ligand>
        <name>NADPH</name>
        <dbReference type="ChEBI" id="CHEBI:57783"/>
    </ligand>
</feature>
<proteinExistence type="inferred from homology"/>
<dbReference type="PANTHER" id="PTHR30525:SF0">
    <property type="entry name" value="1-DEOXY-D-XYLULOSE 5-PHOSPHATE REDUCTOISOMERASE, CHLOROPLASTIC"/>
    <property type="match status" value="1"/>
</dbReference>
<gene>
    <name evidence="9" type="primary">dxr</name>
    <name evidence="13" type="ORF">HMPREF0216_01715</name>
</gene>
<feature type="binding site" evidence="9">
    <location>
        <position position="221"/>
    </location>
    <ligand>
        <name>1-deoxy-D-xylulose 5-phosphate</name>
        <dbReference type="ChEBI" id="CHEBI:57792"/>
    </ligand>
</feature>
<evidence type="ECO:0000259" key="10">
    <source>
        <dbReference type="Pfam" id="PF02670"/>
    </source>
</evidence>
<dbReference type="Proteomes" id="UP000010420">
    <property type="component" value="Unassembled WGS sequence"/>
</dbReference>
<evidence type="ECO:0000256" key="2">
    <source>
        <dbReference type="ARBA" id="ARBA00006825"/>
    </source>
</evidence>
<dbReference type="FunFam" id="3.40.50.720:FF:000045">
    <property type="entry name" value="1-deoxy-D-xylulose 5-phosphate reductoisomerase"/>
    <property type="match status" value="1"/>
</dbReference>
<dbReference type="Pfam" id="PF13288">
    <property type="entry name" value="DXPR_C"/>
    <property type="match status" value="1"/>
</dbReference>
<evidence type="ECO:0000259" key="11">
    <source>
        <dbReference type="Pfam" id="PF08436"/>
    </source>
</evidence>
<dbReference type="Pfam" id="PF02670">
    <property type="entry name" value="DXP_reductoisom"/>
    <property type="match status" value="1"/>
</dbReference>
<protein>
    <recommendedName>
        <fullName evidence="9">1-deoxy-D-xylulose 5-phosphate reductoisomerase</fullName>
        <shortName evidence="9">DXP reductoisomerase</shortName>
        <ecNumber evidence="9">1.1.1.267</ecNumber>
    </recommendedName>
    <alternativeName>
        <fullName evidence="9">1-deoxyxylulose-5-phosphate reductoisomerase</fullName>
    </alternativeName>
    <alternativeName>
        <fullName evidence="9">2-C-methyl-D-erythritol 4-phosphate synthase</fullName>
    </alternativeName>
</protein>
<evidence type="ECO:0000256" key="7">
    <source>
        <dbReference type="ARBA" id="ARBA00023229"/>
    </source>
</evidence>
<dbReference type="OrthoDB" id="9806546at2"/>
<comment type="caution">
    <text evidence="9">Lacks conserved residue(s) required for the propagation of feature annotation.</text>
</comment>
<feature type="domain" description="1-deoxy-D-xylulose 5-phosphate reductoisomerase C-terminal" evidence="11">
    <location>
        <begin position="146"/>
        <end position="229"/>
    </location>
</feature>
<dbReference type="STRING" id="545697.HMPREF0216_01715"/>
<dbReference type="GO" id="GO:0030604">
    <property type="term" value="F:1-deoxy-D-xylulose-5-phosphate reductoisomerase activity"/>
    <property type="evidence" value="ECO:0007669"/>
    <property type="project" value="UniProtKB-UniRule"/>
</dbReference>
<dbReference type="InterPro" id="IPR036291">
    <property type="entry name" value="NAD(P)-bd_dom_sf"/>
</dbReference>
<keyword evidence="13" id="KW-0413">Isomerase</keyword>
<comment type="cofactor">
    <cofactor evidence="9">
        <name>Mg(2+)</name>
        <dbReference type="ChEBI" id="CHEBI:18420"/>
    </cofactor>
    <cofactor evidence="9">
        <name>Mn(2+)</name>
        <dbReference type="ChEBI" id="CHEBI:29035"/>
    </cofactor>
</comment>
<dbReference type="HAMAP" id="MF_00183">
    <property type="entry name" value="DXP_reductoisom"/>
    <property type="match status" value="1"/>
</dbReference>
<feature type="binding site" evidence="9">
    <location>
        <position position="12"/>
    </location>
    <ligand>
        <name>NADPH</name>
        <dbReference type="ChEBI" id="CHEBI:57783"/>
    </ligand>
</feature>
<evidence type="ECO:0000313" key="14">
    <source>
        <dbReference type="Proteomes" id="UP000010420"/>
    </source>
</evidence>
<dbReference type="PATRIC" id="fig|545697.3.peg.1688"/>
<feature type="binding site" evidence="9">
    <location>
        <position position="152"/>
    </location>
    <ligand>
        <name>1-deoxy-D-xylulose 5-phosphate</name>
        <dbReference type="ChEBI" id="CHEBI:57792"/>
    </ligand>
</feature>
<dbReference type="GO" id="GO:0051484">
    <property type="term" value="P:isopentenyl diphosphate biosynthetic process, methylerythritol 4-phosphate pathway involved in terpenoid biosynthetic process"/>
    <property type="evidence" value="ECO:0007669"/>
    <property type="project" value="UniProtKB-ARBA"/>
</dbReference>
<dbReference type="EC" id="1.1.1.267" evidence="9"/>
<dbReference type="NCBIfam" id="TIGR00243">
    <property type="entry name" value="Dxr"/>
    <property type="match status" value="1"/>
</dbReference>
<evidence type="ECO:0000256" key="4">
    <source>
        <dbReference type="ARBA" id="ARBA00022857"/>
    </source>
</evidence>
<dbReference type="eggNOG" id="COG0743">
    <property type="taxonomic scope" value="Bacteria"/>
</dbReference>
<dbReference type="InterPro" id="IPR003821">
    <property type="entry name" value="DXP_reductoisomerase"/>
</dbReference>
<evidence type="ECO:0000256" key="6">
    <source>
        <dbReference type="ARBA" id="ARBA00023211"/>
    </source>
</evidence>
<evidence type="ECO:0000256" key="9">
    <source>
        <dbReference type="HAMAP-Rule" id="MF_00183"/>
    </source>
</evidence>
<feature type="domain" description="DXP reductoisomerase C-terminal" evidence="12">
    <location>
        <begin position="261"/>
        <end position="380"/>
    </location>
</feature>
<sequence length="391" mass="43419">MKNISILGATGSIGTQTLDVIRQSNGEIKLFGITANSSVDKMKEIIEEFNPKYVGMMDESCSEVIKNYCIEKNKNIEVFSGIDGLIKIATLDEIDTVVTSVVGMIGLKPTMAAIEAKKDIALANKETLVVAGELVMNKAKEMGVKILPVDSEHSAIFQSLSGYKNKDINKIILTASGGPFRGKNIDDLKEVTVKEALKHPKWNMGQKISIDSATLMNKGLEVIEAHFLFDTSYDNIEVVVHPQSIIHSMVEYKDASVIAQLGSPDMRLPIQYALNYPERKGMIAQPINFYEISQLTFEKPDMDTFKCLKLAYKAGKIGGLAPTVLNGANEEAVALLLEEKIKFLQIAEIIEECMKVFEKQYSNELTLENIINLDKSVREYIRSKWELGVNN</sequence>
<comment type="similarity">
    <text evidence="2 9">Belongs to the DXR family.</text>
</comment>
<feature type="binding site" evidence="9">
    <location>
        <position position="151"/>
    </location>
    <ligand>
        <name>1-deoxy-D-xylulose 5-phosphate</name>
        <dbReference type="ChEBI" id="CHEBI:57792"/>
    </ligand>
</feature>
<dbReference type="Gene3D" id="1.10.1740.10">
    <property type="match status" value="1"/>
</dbReference>
<feature type="binding site" evidence="9">
    <location>
        <position position="124"/>
    </location>
    <ligand>
        <name>NADPH</name>
        <dbReference type="ChEBI" id="CHEBI:57783"/>
    </ligand>
</feature>
<evidence type="ECO:0000259" key="12">
    <source>
        <dbReference type="Pfam" id="PF13288"/>
    </source>
</evidence>
<dbReference type="Gene3D" id="3.40.50.720">
    <property type="entry name" value="NAD(P)-binding Rossmann-like Domain"/>
    <property type="match status" value="1"/>
</dbReference>
<dbReference type="InterPro" id="IPR026877">
    <property type="entry name" value="DXPR_C"/>
</dbReference>
<keyword evidence="3 9" id="KW-0479">Metal-binding</keyword>
<keyword evidence="9" id="KW-0460">Magnesium</keyword>
<feature type="binding site" evidence="9">
    <location>
        <position position="150"/>
    </location>
    <ligand>
        <name>Mn(2+)</name>
        <dbReference type="ChEBI" id="CHEBI:29035"/>
    </ligand>
</feature>
<dbReference type="HOGENOM" id="CLU_035714_4_0_9"/>
<reference evidence="13 14" key="1">
    <citation type="submission" date="2012-05" db="EMBL/GenBank/DDBJ databases">
        <authorList>
            <person name="Weinstock G."/>
            <person name="Sodergren E."/>
            <person name="Lobos E.A."/>
            <person name="Fulton L."/>
            <person name="Fulton R."/>
            <person name="Courtney L."/>
            <person name="Fronick C."/>
            <person name="O'Laughlin M."/>
            <person name="Godfrey J."/>
            <person name="Wilson R.M."/>
            <person name="Miner T."/>
            <person name="Farmer C."/>
            <person name="Delehaunty K."/>
            <person name="Cordes M."/>
            <person name="Minx P."/>
            <person name="Tomlinson C."/>
            <person name="Chen J."/>
            <person name="Wollam A."/>
            <person name="Pepin K.H."/>
            <person name="Bhonagiri V."/>
            <person name="Zhang X."/>
            <person name="Suruliraj S."/>
            <person name="Warren W."/>
            <person name="Mitreva M."/>
            <person name="Mardis E.R."/>
            <person name="Wilson R.K."/>
        </authorList>
    </citation>
    <scope>NUCLEOTIDE SEQUENCE [LARGE SCALE GENOMIC DNA]</scope>
    <source>
        <strain evidence="13 14">DSM 1785</strain>
    </source>
</reference>
<comment type="caution">
    <text evidence="13">The sequence shown here is derived from an EMBL/GenBank/DDBJ whole genome shotgun (WGS) entry which is preliminary data.</text>
</comment>
<feature type="binding site" evidence="9">
    <location>
        <position position="126"/>
    </location>
    <ligand>
        <name>NADPH</name>
        <dbReference type="ChEBI" id="CHEBI:57783"/>
    </ligand>
</feature>
<organism evidence="13 14">
    <name type="scientific">Clostridium celatum DSM 1785</name>
    <dbReference type="NCBI Taxonomy" id="545697"/>
    <lineage>
        <taxon>Bacteria</taxon>
        <taxon>Bacillati</taxon>
        <taxon>Bacillota</taxon>
        <taxon>Clostridia</taxon>
        <taxon>Eubacteriales</taxon>
        <taxon>Clostridiaceae</taxon>
        <taxon>Clostridium</taxon>
    </lineage>
</organism>
<dbReference type="PANTHER" id="PTHR30525">
    <property type="entry name" value="1-DEOXY-D-XYLULOSE 5-PHOSPHATE REDUCTOISOMERASE"/>
    <property type="match status" value="1"/>
</dbReference>
<dbReference type="Pfam" id="PF08436">
    <property type="entry name" value="DXP_redisom_C"/>
    <property type="match status" value="1"/>
</dbReference>
<dbReference type="InterPro" id="IPR013644">
    <property type="entry name" value="DXP_reductoisomerase_C"/>
</dbReference>
<feature type="binding site" evidence="9">
    <location>
        <position position="176"/>
    </location>
    <ligand>
        <name>1-deoxy-D-xylulose 5-phosphate</name>
        <dbReference type="ChEBI" id="CHEBI:57792"/>
    </ligand>
</feature>
<comment type="function">
    <text evidence="9">Catalyzes the NADPH-dependent rearrangement and reduction of 1-deoxy-D-xylulose-5-phosphate (DXP) to 2-C-methyl-D-erythritol 4-phosphate (MEP).</text>
</comment>
<feature type="binding site" evidence="9">
    <location>
        <position position="221"/>
    </location>
    <ligand>
        <name>Mn(2+)</name>
        <dbReference type="ChEBI" id="CHEBI:29035"/>
    </ligand>
</feature>
<dbReference type="PIRSF" id="PIRSF006205">
    <property type="entry name" value="Dxp_reductismrs"/>
    <property type="match status" value="1"/>
</dbReference>
<keyword evidence="14" id="KW-1185">Reference proteome</keyword>
<keyword evidence="6 9" id="KW-0464">Manganese</keyword>
<feature type="binding site" evidence="9">
    <location>
        <position position="212"/>
    </location>
    <ligand>
        <name>1-deoxy-D-xylulose 5-phosphate</name>
        <dbReference type="ChEBI" id="CHEBI:57792"/>
    </ligand>
</feature>
<evidence type="ECO:0000256" key="5">
    <source>
        <dbReference type="ARBA" id="ARBA00023002"/>
    </source>
</evidence>
<dbReference type="SUPFAM" id="SSF51735">
    <property type="entry name" value="NAD(P)-binding Rossmann-fold domains"/>
    <property type="match status" value="1"/>
</dbReference>
<dbReference type="InterPro" id="IPR036169">
    <property type="entry name" value="DXPR_C_sf"/>
</dbReference>
<feature type="binding site" evidence="9">
    <location>
        <position position="10"/>
    </location>
    <ligand>
        <name>NADPH</name>
        <dbReference type="ChEBI" id="CHEBI:57783"/>
    </ligand>
</feature>
<dbReference type="GO" id="GO:0016853">
    <property type="term" value="F:isomerase activity"/>
    <property type="evidence" value="ECO:0007669"/>
    <property type="project" value="UniProtKB-KW"/>
</dbReference>
<dbReference type="SUPFAM" id="SSF69055">
    <property type="entry name" value="1-deoxy-D-xylulose-5-phosphate reductoisomerase, C-terminal domain"/>
    <property type="match status" value="1"/>
</dbReference>
<evidence type="ECO:0000256" key="3">
    <source>
        <dbReference type="ARBA" id="ARBA00022723"/>
    </source>
</evidence>
<dbReference type="RefSeq" id="WP_005213312.1">
    <property type="nucleotide sequence ID" value="NZ_KB291645.1"/>
</dbReference>
<keyword evidence="4 9" id="KW-0521">NADP</keyword>
<accession>L1QFQ9</accession>
<feature type="binding site" evidence="9">
    <location>
        <position position="218"/>
    </location>
    <ligand>
        <name>1-deoxy-D-xylulose 5-phosphate</name>
        <dbReference type="ChEBI" id="CHEBI:57792"/>
    </ligand>
</feature>
<comment type="catalytic activity">
    <reaction evidence="8">
        <text>2-C-methyl-D-erythritol 4-phosphate + NADP(+) = 1-deoxy-D-xylulose 5-phosphate + NADPH + H(+)</text>
        <dbReference type="Rhea" id="RHEA:13717"/>
        <dbReference type="ChEBI" id="CHEBI:15378"/>
        <dbReference type="ChEBI" id="CHEBI:57783"/>
        <dbReference type="ChEBI" id="CHEBI:57792"/>
        <dbReference type="ChEBI" id="CHEBI:58262"/>
        <dbReference type="ChEBI" id="CHEBI:58349"/>
        <dbReference type="EC" id="1.1.1.267"/>
    </reaction>
    <physiologicalReaction direction="right-to-left" evidence="8">
        <dbReference type="Rhea" id="RHEA:13719"/>
    </physiologicalReaction>
</comment>
<dbReference type="InterPro" id="IPR013512">
    <property type="entry name" value="DXP_reductoisomerase_N"/>
</dbReference>
<evidence type="ECO:0000313" key="13">
    <source>
        <dbReference type="EMBL" id="EKY26530.1"/>
    </source>
</evidence>
<dbReference type="SUPFAM" id="SSF55347">
    <property type="entry name" value="Glyceraldehyde-3-phosphate dehydrogenase-like, C-terminal domain"/>
    <property type="match status" value="1"/>
</dbReference>
<feature type="binding site" evidence="9">
    <location>
        <position position="11"/>
    </location>
    <ligand>
        <name>NADPH</name>
        <dbReference type="ChEBI" id="CHEBI:57783"/>
    </ligand>
</feature>
<evidence type="ECO:0000256" key="1">
    <source>
        <dbReference type="ARBA" id="ARBA00005094"/>
    </source>
</evidence>